<feature type="domain" description="UspA" evidence="2">
    <location>
        <begin position="159"/>
        <end position="284"/>
    </location>
</feature>
<organism evidence="3 4">
    <name type="scientific">Nocardioides baekrokdamisoli</name>
    <dbReference type="NCBI Taxonomy" id="1804624"/>
    <lineage>
        <taxon>Bacteria</taxon>
        <taxon>Bacillati</taxon>
        <taxon>Actinomycetota</taxon>
        <taxon>Actinomycetes</taxon>
        <taxon>Propionibacteriales</taxon>
        <taxon>Nocardioidaceae</taxon>
        <taxon>Nocardioides</taxon>
    </lineage>
</organism>
<name>A0A3G9J4P5_9ACTN</name>
<proteinExistence type="inferred from homology"/>
<evidence type="ECO:0000256" key="1">
    <source>
        <dbReference type="ARBA" id="ARBA00008791"/>
    </source>
</evidence>
<keyword evidence="4" id="KW-1185">Reference proteome</keyword>
<dbReference type="InterPro" id="IPR006016">
    <property type="entry name" value="UspA"/>
</dbReference>
<feature type="domain" description="UspA" evidence="2">
    <location>
        <begin position="4"/>
        <end position="142"/>
    </location>
</feature>
<dbReference type="PANTHER" id="PTHR46268:SF6">
    <property type="entry name" value="UNIVERSAL STRESS PROTEIN UP12"/>
    <property type="match status" value="1"/>
</dbReference>
<sequence length="305" mass="33058">MDTRPIVVGVDGSDGSAAAIRHGADRAYASGRGLHLVHVAPVFIPMSGAAPMGTPYLPQDFDTVGKAVLAEAVEYARALMPSERLTSTLTVGSRSSGLLHEARHASEIVFGEDRTPFLERISFGSMVAQVCAHSPVPVTCVPESWRPDRPELVVVGIHDYNHISLELVRAGFAAAQERAAGIEFIHVWDLPPGYGRMVDSVMDFPRWRTMVEHFVAKAVIEAVGHDAGAFDVRAVHGHPSHELQDRSREATLILLGHHRNGGFFDHLGGTGRALLRTSDCPVEVLPVSDPVVPVDVEQHDEFLRA</sequence>
<gene>
    <name evidence="3" type="ORF">Back2_26810</name>
</gene>
<dbReference type="PANTHER" id="PTHR46268">
    <property type="entry name" value="STRESS RESPONSE PROTEIN NHAX"/>
    <property type="match status" value="1"/>
</dbReference>
<evidence type="ECO:0000259" key="2">
    <source>
        <dbReference type="Pfam" id="PF00582"/>
    </source>
</evidence>
<dbReference type="AlphaFoldDB" id="A0A3G9J4P5"/>
<dbReference type="RefSeq" id="WP_125569704.1">
    <property type="nucleotide sequence ID" value="NZ_AP019307.1"/>
</dbReference>
<dbReference type="Pfam" id="PF00582">
    <property type="entry name" value="Usp"/>
    <property type="match status" value="2"/>
</dbReference>
<dbReference type="CDD" id="cd00293">
    <property type="entry name" value="USP-like"/>
    <property type="match status" value="2"/>
</dbReference>
<dbReference type="KEGG" id="nbe:Back2_26810"/>
<protein>
    <submittedName>
        <fullName evidence="3">Universal stress protein</fullName>
    </submittedName>
</protein>
<dbReference type="Proteomes" id="UP000271573">
    <property type="component" value="Chromosome"/>
</dbReference>
<dbReference type="InterPro" id="IPR006015">
    <property type="entry name" value="Universal_stress_UspA"/>
</dbReference>
<evidence type="ECO:0000313" key="4">
    <source>
        <dbReference type="Proteomes" id="UP000271573"/>
    </source>
</evidence>
<dbReference type="OrthoDB" id="3765568at2"/>
<dbReference type="PRINTS" id="PR01438">
    <property type="entry name" value="UNVRSLSTRESS"/>
</dbReference>
<evidence type="ECO:0000313" key="3">
    <source>
        <dbReference type="EMBL" id="BBH18394.1"/>
    </source>
</evidence>
<reference evidence="3 4" key="1">
    <citation type="submission" date="2018-11" db="EMBL/GenBank/DDBJ databases">
        <title>Complete genome sequence of Nocardioides baekrokdamisoli strain KCTC 39748.</title>
        <authorList>
            <person name="Kang S.W."/>
            <person name="Lee K.C."/>
            <person name="Kim K.K."/>
            <person name="Kim J.S."/>
            <person name="Kim D.S."/>
            <person name="Ko S.H."/>
            <person name="Yang S.H."/>
            <person name="Shin Y.K."/>
            <person name="Lee J.S."/>
        </authorList>
    </citation>
    <scope>NUCLEOTIDE SEQUENCE [LARGE SCALE GENOMIC DNA]</scope>
    <source>
        <strain evidence="3 4">KCTC 39748</strain>
    </source>
</reference>
<dbReference type="InterPro" id="IPR014729">
    <property type="entry name" value="Rossmann-like_a/b/a_fold"/>
</dbReference>
<dbReference type="EMBL" id="AP019307">
    <property type="protein sequence ID" value="BBH18394.1"/>
    <property type="molecule type" value="Genomic_DNA"/>
</dbReference>
<accession>A0A3G9J4P5</accession>
<comment type="similarity">
    <text evidence="1">Belongs to the universal stress protein A family.</text>
</comment>
<dbReference type="Gene3D" id="3.40.50.620">
    <property type="entry name" value="HUPs"/>
    <property type="match status" value="2"/>
</dbReference>
<dbReference type="SUPFAM" id="SSF52402">
    <property type="entry name" value="Adenine nucleotide alpha hydrolases-like"/>
    <property type="match status" value="2"/>
</dbReference>